<evidence type="ECO:0000259" key="4">
    <source>
        <dbReference type="Pfam" id="PF02872"/>
    </source>
</evidence>
<keyword evidence="6" id="KW-1185">Reference proteome</keyword>
<dbReference type="PANTHER" id="PTHR11575">
    <property type="entry name" value="5'-NUCLEOTIDASE-RELATED"/>
    <property type="match status" value="1"/>
</dbReference>
<proteinExistence type="inferred from homology"/>
<dbReference type="GO" id="GO:0000166">
    <property type="term" value="F:nucleotide binding"/>
    <property type="evidence" value="ECO:0007669"/>
    <property type="project" value="UniProtKB-KW"/>
</dbReference>
<keyword evidence="1" id="KW-0732">Signal</keyword>
<dbReference type="InterPro" id="IPR004843">
    <property type="entry name" value="Calcineurin-like_PHP"/>
</dbReference>
<dbReference type="InterPro" id="IPR029052">
    <property type="entry name" value="Metallo-depent_PP-like"/>
</dbReference>
<evidence type="ECO:0000256" key="1">
    <source>
        <dbReference type="ARBA" id="ARBA00022729"/>
    </source>
</evidence>
<dbReference type="InterPro" id="IPR036907">
    <property type="entry name" value="5'-Nucleotdase_C_sf"/>
</dbReference>
<evidence type="ECO:0000313" key="5">
    <source>
        <dbReference type="EMBL" id="SFP96112.1"/>
    </source>
</evidence>
<keyword evidence="2" id="KW-0378">Hydrolase</keyword>
<sequence>MIHRIQPNYKKATLFKNIQPEIALIVCRPYRLSGTLKGMRLPGATSNMPAGDTEHGRIRLMAITDLHSWLLPFDYDRDCPNVGLGLASLADIVADARSEAETSFLFDNGDTYQGNVLAEHVANSALGLTPHPVARALGDLGLDAAVPGNHDFDFGVDRLTYIVASAPFPFILTNLVTELAEDPIADTSFLRPFALFERKVRTGPDRVRTIRLGVLGFIPPRMPLAANCRPVARLKGRDITDTARAWIPELRRHGADLVVALCHCGLGSDASDASGDDHARKVARLDGIDAVVSGHRHQEAAEAGSEGVAPIVAPGAFGSHLGLIDLDLTFSEATGWKIVQKHCELRPATREPGPAARTVSNLAAPLHDRVRSILSERIGETSLTLETCLAGIRPLAATQLIADAMQREARKRLGERWRETPLFASAAPYRTSHDGSPDNFVQIPPGPLLLRHAYLLYPFANRLTILKMTGSELRDWLERAARFYRPMPAETEDTEILDPSVPGYGFDLAHGMRFAIDLSAAPGRRIREMALPCGQPIGPHDELLLAASSYRARIWADLADDRIIYESPGLIRDMLIHHIQTSGPVRPAPEPGWHFLPQPGRTALFSLPGRARAVAEAAGLQWEECPGEDRGRVRIAL</sequence>
<dbReference type="InterPro" id="IPR006179">
    <property type="entry name" value="5_nucleotidase/apyrase"/>
</dbReference>
<evidence type="ECO:0000256" key="2">
    <source>
        <dbReference type="RuleBase" id="RU362119"/>
    </source>
</evidence>
<evidence type="ECO:0000259" key="3">
    <source>
        <dbReference type="Pfam" id="PF00149"/>
    </source>
</evidence>
<dbReference type="Gene3D" id="3.90.780.10">
    <property type="entry name" value="5'-Nucleotidase, C-terminal domain"/>
    <property type="match status" value="1"/>
</dbReference>
<feature type="domain" description="5'-Nucleotidase C-terminal" evidence="4">
    <location>
        <begin position="397"/>
        <end position="552"/>
    </location>
</feature>
<dbReference type="EMBL" id="FOXV01000001">
    <property type="protein sequence ID" value="SFP96112.1"/>
    <property type="molecule type" value="Genomic_DNA"/>
</dbReference>
<dbReference type="PANTHER" id="PTHR11575:SF6">
    <property type="entry name" value="2',3'-CYCLIC-NUCLEOTIDE 2'-PHOSPHODIESTERASE_3'-NUCLEOTIDASE"/>
    <property type="match status" value="1"/>
</dbReference>
<dbReference type="Proteomes" id="UP000243106">
    <property type="component" value="Unassembled WGS sequence"/>
</dbReference>
<dbReference type="GO" id="GO:0016787">
    <property type="term" value="F:hydrolase activity"/>
    <property type="evidence" value="ECO:0007669"/>
    <property type="project" value="UniProtKB-KW"/>
</dbReference>
<accession>A0A1I5ULK7</accession>
<feature type="domain" description="Calcineurin-like phosphoesterase" evidence="3">
    <location>
        <begin position="59"/>
        <end position="298"/>
    </location>
</feature>
<dbReference type="AlphaFoldDB" id="A0A1I5ULK7"/>
<gene>
    <name evidence="5" type="ORF">SAMN05421853_10143</name>
</gene>
<dbReference type="PRINTS" id="PR01607">
    <property type="entry name" value="APYRASEFAMLY"/>
</dbReference>
<dbReference type="STRING" id="93684.SAMN05421853_10143"/>
<dbReference type="InterPro" id="IPR008334">
    <property type="entry name" value="5'-Nucleotdase_C"/>
</dbReference>
<dbReference type="Pfam" id="PF02872">
    <property type="entry name" value="5_nucleotid_C"/>
    <property type="match status" value="1"/>
</dbReference>
<dbReference type="Pfam" id="PF00149">
    <property type="entry name" value="Metallophos"/>
    <property type="match status" value="1"/>
</dbReference>
<reference evidence="6" key="1">
    <citation type="submission" date="2016-10" db="EMBL/GenBank/DDBJ databases">
        <authorList>
            <person name="Varghese N."/>
            <person name="Submissions S."/>
        </authorList>
    </citation>
    <scope>NUCLEOTIDE SEQUENCE [LARGE SCALE GENOMIC DNA]</scope>
    <source>
        <strain evidence="6">JCM 10271</strain>
    </source>
</reference>
<dbReference type="GO" id="GO:0009166">
    <property type="term" value="P:nucleotide catabolic process"/>
    <property type="evidence" value="ECO:0007669"/>
    <property type="project" value="InterPro"/>
</dbReference>
<evidence type="ECO:0000313" key="6">
    <source>
        <dbReference type="Proteomes" id="UP000243106"/>
    </source>
</evidence>
<protein>
    <submittedName>
        <fullName evidence="5">2',3'-cyclic-nucleotide 2'-phosphodiesterase / 3'-nucleotidase</fullName>
    </submittedName>
</protein>
<organism evidence="5 6">
    <name type="scientific">Roseivivax halotolerans</name>
    <dbReference type="NCBI Taxonomy" id="93684"/>
    <lineage>
        <taxon>Bacteria</taxon>
        <taxon>Pseudomonadati</taxon>
        <taxon>Pseudomonadota</taxon>
        <taxon>Alphaproteobacteria</taxon>
        <taxon>Rhodobacterales</taxon>
        <taxon>Roseobacteraceae</taxon>
        <taxon>Roseivivax</taxon>
    </lineage>
</organism>
<dbReference type="Gene3D" id="3.60.21.10">
    <property type="match status" value="1"/>
</dbReference>
<dbReference type="SUPFAM" id="SSF55816">
    <property type="entry name" value="5'-nucleotidase (syn. UDP-sugar hydrolase), C-terminal domain"/>
    <property type="match status" value="1"/>
</dbReference>
<keyword evidence="2" id="KW-0547">Nucleotide-binding</keyword>
<dbReference type="SUPFAM" id="SSF56300">
    <property type="entry name" value="Metallo-dependent phosphatases"/>
    <property type="match status" value="1"/>
</dbReference>
<comment type="similarity">
    <text evidence="2">Belongs to the 5'-nucleotidase family.</text>
</comment>
<name>A0A1I5ULK7_9RHOB</name>
<dbReference type="GO" id="GO:0030288">
    <property type="term" value="C:outer membrane-bounded periplasmic space"/>
    <property type="evidence" value="ECO:0007669"/>
    <property type="project" value="TreeGrafter"/>
</dbReference>